<comment type="caution">
    <text evidence="1">The sequence shown here is derived from an EMBL/GenBank/DDBJ whole genome shotgun (WGS) entry which is preliminary data.</text>
</comment>
<proteinExistence type="predicted"/>
<dbReference type="EMBL" id="JBICRM010000047">
    <property type="protein sequence ID" value="MFG1710330.1"/>
    <property type="molecule type" value="Genomic_DNA"/>
</dbReference>
<reference evidence="1 2" key="1">
    <citation type="submission" date="2024-10" db="EMBL/GenBank/DDBJ databases">
        <authorList>
            <person name="Topkara A.R."/>
            <person name="Saygin H."/>
        </authorList>
    </citation>
    <scope>NUCLEOTIDE SEQUENCE [LARGE SCALE GENOMIC DNA]</scope>
    <source>
        <strain evidence="1 2">M3C6</strain>
    </source>
</reference>
<dbReference type="RefSeq" id="WP_393176003.1">
    <property type="nucleotide sequence ID" value="NZ_JBICRM010000047.1"/>
</dbReference>
<evidence type="ECO:0008006" key="3">
    <source>
        <dbReference type="Google" id="ProtNLM"/>
    </source>
</evidence>
<accession>A0ABW7ASD0</accession>
<protein>
    <recommendedName>
        <fullName evidence="3">DUF1508 domain-containing protein</fullName>
    </recommendedName>
</protein>
<evidence type="ECO:0000313" key="2">
    <source>
        <dbReference type="Proteomes" id="UP001603978"/>
    </source>
</evidence>
<sequence>MEVAQMAMAHVQVSRRCGCVDPETGRQRGTQCSRLSVDDEHGSWYFAVQLRSLDGQRQRIRQGGYADREEAETAGKALVSADRDGEGAGCTLELAGRWPGATRREHAGAAFAR</sequence>
<dbReference type="Proteomes" id="UP001603978">
    <property type="component" value="Unassembled WGS sequence"/>
</dbReference>
<gene>
    <name evidence="1" type="ORF">ACFLIM_44895</name>
</gene>
<name>A0ABW7ASD0_9ACTN</name>
<evidence type="ECO:0000313" key="1">
    <source>
        <dbReference type="EMBL" id="MFG1710330.1"/>
    </source>
</evidence>
<organism evidence="1 2">
    <name type="scientific">Nonomuraea marmarensis</name>
    <dbReference type="NCBI Taxonomy" id="3351344"/>
    <lineage>
        <taxon>Bacteria</taxon>
        <taxon>Bacillati</taxon>
        <taxon>Actinomycetota</taxon>
        <taxon>Actinomycetes</taxon>
        <taxon>Streptosporangiales</taxon>
        <taxon>Streptosporangiaceae</taxon>
        <taxon>Nonomuraea</taxon>
    </lineage>
</organism>
<keyword evidence="2" id="KW-1185">Reference proteome</keyword>